<dbReference type="PANTHER" id="PTHR40688">
    <property type="match status" value="1"/>
</dbReference>
<dbReference type="InterPro" id="IPR052991">
    <property type="entry name" value="Non-func_TypeII_TA_Antitoxin"/>
</dbReference>
<gene>
    <name evidence="1" type="ORF">Q9291_10340</name>
</gene>
<protein>
    <submittedName>
        <fullName evidence="1">CopG family transcriptional regulator</fullName>
    </submittedName>
</protein>
<dbReference type="PANTHER" id="PTHR40688:SF2">
    <property type="entry name" value="RIBBON-HELIX-HELIX PROTEIN COPG DOMAIN-CONTAINING PROTEIN"/>
    <property type="match status" value="1"/>
</dbReference>
<dbReference type="InterPro" id="IPR010985">
    <property type="entry name" value="Ribbon_hlx_hlx"/>
</dbReference>
<dbReference type="SUPFAM" id="SSF47598">
    <property type="entry name" value="Ribbon-helix-helix"/>
    <property type="match status" value="1"/>
</dbReference>
<name>A0ABT9JUH6_9PROT</name>
<accession>A0ABT9JUH6</accession>
<proteinExistence type="predicted"/>
<keyword evidence="2" id="KW-1185">Reference proteome</keyword>
<dbReference type="EMBL" id="JAVCAP010000021">
    <property type="protein sequence ID" value="MDP8568246.1"/>
    <property type="molecule type" value="Genomic_DNA"/>
</dbReference>
<dbReference type="CDD" id="cd22233">
    <property type="entry name" value="RHH_CopAso-like"/>
    <property type="match status" value="1"/>
</dbReference>
<dbReference type="RefSeq" id="WP_306389969.1">
    <property type="nucleotide sequence ID" value="NZ_JAVCAP010000021.1"/>
</dbReference>
<comment type="caution">
    <text evidence="1">The sequence shown here is derived from an EMBL/GenBank/DDBJ whole genome shotgun (WGS) entry which is preliminary data.</text>
</comment>
<sequence length="78" mass="8755">MSNTVTIRLEESTKIKLEKLAASTHRTRSFLAAEAIKAYVESNEWQINEIKQAISEAEAGDFATQAEVDAVAEKWRTK</sequence>
<dbReference type="Proteomes" id="UP001225906">
    <property type="component" value="Unassembled WGS sequence"/>
</dbReference>
<organism evidence="1 2">
    <name type="scientific">Methylophilus aquaticus</name>
    <dbReference type="NCBI Taxonomy" id="1971610"/>
    <lineage>
        <taxon>Bacteria</taxon>
        <taxon>Pseudomonadati</taxon>
        <taxon>Pseudomonadota</taxon>
        <taxon>Betaproteobacteria</taxon>
        <taxon>Nitrosomonadales</taxon>
        <taxon>Methylophilaceae</taxon>
        <taxon>Methylophilus</taxon>
    </lineage>
</organism>
<evidence type="ECO:0000313" key="1">
    <source>
        <dbReference type="EMBL" id="MDP8568246.1"/>
    </source>
</evidence>
<reference evidence="2" key="1">
    <citation type="journal article" date="2019" name="Int. J. Syst. Evol. Microbiol.">
        <title>The Global Catalogue of Microorganisms (GCM) 10K type strain sequencing project: providing services to taxonomists for standard genome sequencing and annotation.</title>
        <authorList>
            <consortium name="The Broad Institute Genomics Platform"/>
            <consortium name="The Broad Institute Genome Sequencing Center for Infectious Disease"/>
            <person name="Wu L."/>
            <person name="Ma J."/>
        </authorList>
    </citation>
    <scope>NUCLEOTIDE SEQUENCE [LARGE SCALE GENOMIC DNA]</scope>
    <source>
        <strain evidence="2">VKM B-3159</strain>
    </source>
</reference>
<evidence type="ECO:0000313" key="2">
    <source>
        <dbReference type="Proteomes" id="UP001225906"/>
    </source>
</evidence>